<proteinExistence type="predicted"/>
<dbReference type="AlphaFoldDB" id="A0A8S9M6T9"/>
<feature type="compositionally biased region" description="Basic and acidic residues" evidence="1">
    <location>
        <begin position="44"/>
        <end position="55"/>
    </location>
</feature>
<evidence type="ECO:0000313" key="2">
    <source>
        <dbReference type="EMBL" id="KAF2615790.1"/>
    </source>
</evidence>
<feature type="compositionally biased region" description="Polar residues" evidence="1">
    <location>
        <begin position="62"/>
        <end position="71"/>
    </location>
</feature>
<reference evidence="2" key="1">
    <citation type="submission" date="2019-12" db="EMBL/GenBank/DDBJ databases">
        <title>Genome sequencing and annotation of Brassica cretica.</title>
        <authorList>
            <person name="Studholme D.J."/>
            <person name="Sarris P.F."/>
        </authorList>
    </citation>
    <scope>NUCLEOTIDE SEQUENCE</scope>
    <source>
        <strain evidence="2">PFS-102/07</strain>
        <tissue evidence="2">Leaf</tissue>
    </source>
</reference>
<accession>A0A8S9M6T9</accession>
<gene>
    <name evidence="2" type="ORF">F2Q70_00012695</name>
</gene>
<organism evidence="2">
    <name type="scientific">Brassica cretica</name>
    <name type="common">Mustard</name>
    <dbReference type="NCBI Taxonomy" id="69181"/>
    <lineage>
        <taxon>Eukaryota</taxon>
        <taxon>Viridiplantae</taxon>
        <taxon>Streptophyta</taxon>
        <taxon>Embryophyta</taxon>
        <taxon>Tracheophyta</taxon>
        <taxon>Spermatophyta</taxon>
        <taxon>Magnoliopsida</taxon>
        <taxon>eudicotyledons</taxon>
        <taxon>Gunneridae</taxon>
        <taxon>Pentapetalae</taxon>
        <taxon>rosids</taxon>
        <taxon>malvids</taxon>
        <taxon>Brassicales</taxon>
        <taxon>Brassicaceae</taxon>
        <taxon>Brassiceae</taxon>
        <taxon>Brassica</taxon>
    </lineage>
</organism>
<comment type="caution">
    <text evidence="2">The sequence shown here is derived from an EMBL/GenBank/DDBJ whole genome shotgun (WGS) entry which is preliminary data.</text>
</comment>
<dbReference type="EMBL" id="QGKY02000089">
    <property type="protein sequence ID" value="KAF2615790.1"/>
    <property type="molecule type" value="Genomic_DNA"/>
</dbReference>
<evidence type="ECO:0000256" key="1">
    <source>
        <dbReference type="SAM" id="MobiDB-lite"/>
    </source>
</evidence>
<feature type="region of interest" description="Disordered" evidence="1">
    <location>
        <begin position="1"/>
        <end position="71"/>
    </location>
</feature>
<name>A0A8S9M6T9_BRACR</name>
<protein>
    <submittedName>
        <fullName evidence="2">Uncharacterized protein</fullName>
    </submittedName>
</protein>
<feature type="compositionally biased region" description="Low complexity" evidence="1">
    <location>
        <begin position="1"/>
        <end position="13"/>
    </location>
</feature>
<sequence>MSSSLMSSSLMSSPTNQRARRSKQSASGRGTRREANIANQGARSPEESSRSRLEFEIGPPSAVQSAQSSCS</sequence>